<feature type="domain" description="BFD-like [2Fe-2S]-binding" evidence="2">
    <location>
        <begin position="382"/>
        <end position="433"/>
    </location>
</feature>
<dbReference type="PRINTS" id="PR00368">
    <property type="entry name" value="FADPNR"/>
</dbReference>
<comment type="caution">
    <text evidence="4">The sequence shown here is derived from an EMBL/GenBank/DDBJ whole genome shotgun (WGS) entry which is preliminary data.</text>
</comment>
<dbReference type="InterPro" id="IPR041854">
    <property type="entry name" value="BFD-like_2Fe2S-bd_dom_sf"/>
</dbReference>
<dbReference type="Pfam" id="PF07992">
    <property type="entry name" value="Pyr_redox_2"/>
    <property type="match status" value="1"/>
</dbReference>
<accession>A0ABW3V907</accession>
<feature type="domain" description="FAD/NAD(P)-binding" evidence="3">
    <location>
        <begin position="10"/>
        <end position="321"/>
    </location>
</feature>
<gene>
    <name evidence="4" type="ORF">ACFQ35_15390</name>
</gene>
<proteinExistence type="predicted"/>
<keyword evidence="1" id="KW-0560">Oxidoreductase</keyword>
<evidence type="ECO:0000259" key="2">
    <source>
        <dbReference type="Pfam" id="PF04324"/>
    </source>
</evidence>
<dbReference type="PANTHER" id="PTHR42949:SF3">
    <property type="entry name" value="ANAEROBIC GLYCEROL-3-PHOSPHATE DEHYDROGENASE SUBUNIT B"/>
    <property type="match status" value="1"/>
</dbReference>
<dbReference type="CDD" id="cd19946">
    <property type="entry name" value="GlpA-like_Fer2_BFD-like"/>
    <property type="match status" value="1"/>
</dbReference>
<dbReference type="InterPro" id="IPR007419">
    <property type="entry name" value="BFD-like_2Fe2S-bd_dom"/>
</dbReference>
<dbReference type="PRINTS" id="PR00411">
    <property type="entry name" value="PNDRDTASEI"/>
</dbReference>
<dbReference type="InterPro" id="IPR023753">
    <property type="entry name" value="FAD/NAD-binding_dom"/>
</dbReference>
<dbReference type="PIRSF" id="PIRSF037495">
    <property type="entry name" value="Opine_OX_OoxA/HcnB"/>
    <property type="match status" value="1"/>
</dbReference>
<dbReference type="RefSeq" id="WP_374806437.1">
    <property type="nucleotide sequence ID" value="NZ_JAUCBM010000001.1"/>
</dbReference>
<evidence type="ECO:0000313" key="4">
    <source>
        <dbReference type="EMBL" id="MFD1228526.1"/>
    </source>
</evidence>
<reference evidence="5" key="1">
    <citation type="journal article" date="2019" name="Int. J. Syst. Evol. Microbiol.">
        <title>The Global Catalogue of Microorganisms (GCM) 10K type strain sequencing project: providing services to taxonomists for standard genome sequencing and annotation.</title>
        <authorList>
            <consortium name="The Broad Institute Genomics Platform"/>
            <consortium name="The Broad Institute Genome Sequencing Center for Infectious Disease"/>
            <person name="Wu L."/>
            <person name="Ma J."/>
        </authorList>
    </citation>
    <scope>NUCLEOTIDE SEQUENCE [LARGE SCALE GENOMIC DNA]</scope>
    <source>
        <strain evidence="5">CCUG 49584</strain>
    </source>
</reference>
<evidence type="ECO:0000259" key="3">
    <source>
        <dbReference type="Pfam" id="PF07992"/>
    </source>
</evidence>
<dbReference type="InterPro" id="IPR036188">
    <property type="entry name" value="FAD/NAD-bd_sf"/>
</dbReference>
<dbReference type="SUPFAM" id="SSF51905">
    <property type="entry name" value="FAD/NAD(P)-binding domain"/>
    <property type="match status" value="1"/>
</dbReference>
<name>A0ABW3V907_9HYPH</name>
<evidence type="ECO:0000256" key="1">
    <source>
        <dbReference type="ARBA" id="ARBA00023002"/>
    </source>
</evidence>
<evidence type="ECO:0000313" key="5">
    <source>
        <dbReference type="Proteomes" id="UP001597263"/>
    </source>
</evidence>
<dbReference type="Gene3D" id="3.50.50.60">
    <property type="entry name" value="FAD/NAD(P)-binding domain"/>
    <property type="match status" value="2"/>
</dbReference>
<dbReference type="InterPro" id="IPR051691">
    <property type="entry name" value="Metab_Enz_Cyan_OpOx_G3PDH"/>
</dbReference>
<dbReference type="Proteomes" id="UP001597263">
    <property type="component" value="Unassembled WGS sequence"/>
</dbReference>
<dbReference type="EMBL" id="JBHTMA010000040">
    <property type="protein sequence ID" value="MFD1228526.1"/>
    <property type="molecule type" value="Genomic_DNA"/>
</dbReference>
<sequence length="474" mass="50987">MMAKADLQPVIIGAGPAGIRAAQVLVKAGLRPIVLDEGLRAGGQIYRQPLIDDGRSYAKRYGSEASKAKALHETFEALRPAIDYHPESLVWNISPSGDTRFLDVMSNGHYRRIECSELIVASGATDRVLPFACWTTPGVYTLGASQTALKAQGVTIGNKLVFMGSGPLLYLVAWQYMKAGAKVVAVLDTAPFKAKWHLAQLALHAPRIVALGMFYAMQLRLAGVKTIYNARPDSIVGKDHVEGIRYHIQGKSGVKTLTCDALAYGFALRPETQLADLAGCDFEFNSRDRAWLPVRDTQGQSSEQGVYLAGDGSGIAGADAAEISGELAALALLQKRGLATDSNRITALQKAHQKIVTERDLLEKAFPFPRDWFETVSPDVTLCRCEEVTVGEALNAISGGSIREINRLKALSRVGMGRCQGRMCTAAATELLSSQLQIDALELGRLRAQAPVKPVPLGFGAMQQADEPAGKVVS</sequence>
<organism evidence="4 5">
    <name type="scientific">Pseudochrobactrum kiredjianiae</name>
    <dbReference type="NCBI Taxonomy" id="386305"/>
    <lineage>
        <taxon>Bacteria</taxon>
        <taxon>Pseudomonadati</taxon>
        <taxon>Pseudomonadota</taxon>
        <taxon>Alphaproteobacteria</taxon>
        <taxon>Hyphomicrobiales</taxon>
        <taxon>Brucellaceae</taxon>
        <taxon>Pseudochrobactrum</taxon>
    </lineage>
</organism>
<dbReference type="Pfam" id="PF04324">
    <property type="entry name" value="Fer2_BFD"/>
    <property type="match status" value="1"/>
</dbReference>
<dbReference type="Gene3D" id="1.10.10.1100">
    <property type="entry name" value="BFD-like [2Fe-2S]-binding domain"/>
    <property type="match status" value="1"/>
</dbReference>
<dbReference type="PANTHER" id="PTHR42949">
    <property type="entry name" value="ANAEROBIC GLYCEROL-3-PHOSPHATE DEHYDROGENASE SUBUNIT B"/>
    <property type="match status" value="1"/>
</dbReference>
<protein>
    <submittedName>
        <fullName evidence="4">FAD-dependent oxidoreductase</fullName>
    </submittedName>
</protein>
<keyword evidence="5" id="KW-1185">Reference proteome</keyword>
<dbReference type="InterPro" id="IPR017224">
    <property type="entry name" value="Opine_Oxase_asu/HCN_bsu"/>
</dbReference>